<gene>
    <name evidence="1" type="ORF">ElyMa_005343600</name>
</gene>
<organism evidence="1 2">
    <name type="scientific">Elysia marginata</name>
    <dbReference type="NCBI Taxonomy" id="1093978"/>
    <lineage>
        <taxon>Eukaryota</taxon>
        <taxon>Metazoa</taxon>
        <taxon>Spiralia</taxon>
        <taxon>Lophotrochozoa</taxon>
        <taxon>Mollusca</taxon>
        <taxon>Gastropoda</taxon>
        <taxon>Heterobranchia</taxon>
        <taxon>Euthyneura</taxon>
        <taxon>Panpulmonata</taxon>
        <taxon>Sacoglossa</taxon>
        <taxon>Placobranchoidea</taxon>
        <taxon>Plakobranchidae</taxon>
        <taxon>Elysia</taxon>
    </lineage>
</organism>
<dbReference type="EMBL" id="BMAT01010631">
    <property type="protein sequence ID" value="GFR57651.1"/>
    <property type="molecule type" value="Genomic_DNA"/>
</dbReference>
<dbReference type="AlphaFoldDB" id="A0AAV4EB71"/>
<protein>
    <submittedName>
        <fullName evidence="1">Uncharacterized protein</fullName>
    </submittedName>
</protein>
<evidence type="ECO:0000313" key="1">
    <source>
        <dbReference type="EMBL" id="GFR57651.1"/>
    </source>
</evidence>
<proteinExistence type="predicted"/>
<accession>A0AAV4EB71</accession>
<comment type="caution">
    <text evidence="1">The sequence shown here is derived from an EMBL/GenBank/DDBJ whole genome shotgun (WGS) entry which is preliminary data.</text>
</comment>
<dbReference type="Proteomes" id="UP000762676">
    <property type="component" value="Unassembled WGS sequence"/>
</dbReference>
<sequence length="132" mass="15219">MDLRFVDRNSCQDVKELDRSVKNRFNWAWLEEKDCNGDFLSDYIRKMPEAGVAWCISCQGKIVYGSTGKKVFHVHAKNSTHGKARRATKCSQSLPAIIATTKKWKTAQRNPQKLPKHFHTVLLKIFKISLKL</sequence>
<evidence type="ECO:0000313" key="2">
    <source>
        <dbReference type="Proteomes" id="UP000762676"/>
    </source>
</evidence>
<keyword evidence="2" id="KW-1185">Reference proteome</keyword>
<name>A0AAV4EB71_9GAST</name>
<reference evidence="1 2" key="1">
    <citation type="journal article" date="2021" name="Elife">
        <title>Chloroplast acquisition without the gene transfer in kleptoplastic sea slugs, Plakobranchus ocellatus.</title>
        <authorList>
            <person name="Maeda T."/>
            <person name="Takahashi S."/>
            <person name="Yoshida T."/>
            <person name="Shimamura S."/>
            <person name="Takaki Y."/>
            <person name="Nagai Y."/>
            <person name="Toyoda A."/>
            <person name="Suzuki Y."/>
            <person name="Arimoto A."/>
            <person name="Ishii H."/>
            <person name="Satoh N."/>
            <person name="Nishiyama T."/>
            <person name="Hasebe M."/>
            <person name="Maruyama T."/>
            <person name="Minagawa J."/>
            <person name="Obokata J."/>
            <person name="Shigenobu S."/>
        </authorList>
    </citation>
    <scope>NUCLEOTIDE SEQUENCE [LARGE SCALE GENOMIC DNA]</scope>
</reference>